<gene>
    <name evidence="2" type="ORF">NOCA2220232</name>
</gene>
<proteinExistence type="predicted"/>
<protein>
    <recommendedName>
        <fullName evidence="3">Glycosyltransferase RgtA/B/C/D-like domain-containing protein</fullName>
    </recommendedName>
</protein>
<keyword evidence="1" id="KW-1133">Transmembrane helix</keyword>
<evidence type="ECO:0000313" key="2">
    <source>
        <dbReference type="EMBL" id="CUR55041.1"/>
    </source>
</evidence>
<sequence>MSRAGRSRADAVVGWLFAAHVVLSVVLLSFMATTPLHGDEVAYADGARALSNLVRDLVAGGPVDSAELQRNVVGSGWFMPGSSILLTPLFVVVPEASTALIRGYLALVTTGLLWCCVVTVRRVLGVRYAAALLVVPGLIPIWTMFSAAAWGDLGAGLLVVVLLARLVELVRGVRAGRAPSPRQGAALGLVAIAVVYLRSSASLLVLGMIAVAVLVAATSACRTLAPRQWARAAGALVLAGVVFVGLLAPWSVFASQTLGGRVVTTTSVPTVMANTFGDRERLCFGPCDPGSTIWFTPLRYSREVARATGVDELEVQRQMSAYARQGMTPEGYARDVAADSSRYFLRPTGFVSILSGRPPGDTRGVVLTVTSSVLYVGLAAGWLFALLAQFRRRYEEQVLSLLLKVGLLALFVQPFVHLGGSRYWTTAAPLGGLALGLAATMVGSAARARPAPVRRVEIDDGVGWLTLVQAVLTALAVSVPLMVAVVAA</sequence>
<keyword evidence="1" id="KW-0472">Membrane</keyword>
<dbReference type="AlphaFoldDB" id="A0A2P2BZ90"/>
<feature type="transmembrane region" description="Helical" evidence="1">
    <location>
        <begin position="364"/>
        <end position="386"/>
    </location>
</feature>
<feature type="transmembrane region" description="Helical" evidence="1">
    <location>
        <begin position="12"/>
        <end position="32"/>
    </location>
</feature>
<organism evidence="2">
    <name type="scientific">metagenome</name>
    <dbReference type="NCBI Taxonomy" id="256318"/>
    <lineage>
        <taxon>unclassified sequences</taxon>
        <taxon>metagenomes</taxon>
    </lineage>
</organism>
<reference evidence="2" key="1">
    <citation type="submission" date="2015-08" db="EMBL/GenBank/DDBJ databases">
        <authorList>
            <person name="Babu N.S."/>
            <person name="Beckwith C.J."/>
            <person name="Beseler K.G."/>
            <person name="Brison A."/>
            <person name="Carone J.V."/>
            <person name="Caskin T.P."/>
            <person name="Diamond M."/>
            <person name="Durham M.E."/>
            <person name="Foxe J.M."/>
            <person name="Go M."/>
            <person name="Henderson B.A."/>
            <person name="Jones I.B."/>
            <person name="McGettigan J.A."/>
            <person name="Micheletti S.J."/>
            <person name="Nasrallah M.E."/>
            <person name="Ortiz D."/>
            <person name="Piller C.R."/>
            <person name="Privatt S.R."/>
            <person name="Schneider S.L."/>
            <person name="Sharp S."/>
            <person name="Smith T.C."/>
            <person name="Stanton J.D."/>
            <person name="Ullery H.E."/>
            <person name="Wilson R.J."/>
            <person name="Serrano M.G."/>
            <person name="Buck G."/>
            <person name="Lee V."/>
            <person name="Wang Y."/>
            <person name="Carvalho R."/>
            <person name="Voegtly L."/>
            <person name="Shi R."/>
            <person name="Duckworth R."/>
            <person name="Johnson A."/>
            <person name="Loviza R."/>
            <person name="Walstead R."/>
            <person name="Shah Z."/>
            <person name="Kiflezghi M."/>
            <person name="Wade K."/>
            <person name="Ball S.L."/>
            <person name="Bradley K.W."/>
            <person name="Asai D.J."/>
            <person name="Bowman C.A."/>
            <person name="Russell D.A."/>
            <person name="Pope W.H."/>
            <person name="Jacobs-Sera D."/>
            <person name="Hendrix R.W."/>
            <person name="Hatfull G.F."/>
        </authorList>
    </citation>
    <scope>NUCLEOTIDE SEQUENCE</scope>
</reference>
<name>A0A2P2BZ90_9ZZZZ</name>
<feature type="transmembrane region" description="Helical" evidence="1">
    <location>
        <begin position="99"/>
        <end position="117"/>
    </location>
</feature>
<feature type="transmembrane region" description="Helical" evidence="1">
    <location>
        <begin position="398"/>
        <end position="416"/>
    </location>
</feature>
<feature type="transmembrane region" description="Helical" evidence="1">
    <location>
        <begin position="422"/>
        <end position="443"/>
    </location>
</feature>
<feature type="transmembrane region" description="Helical" evidence="1">
    <location>
        <begin position="232"/>
        <end position="253"/>
    </location>
</feature>
<evidence type="ECO:0000256" key="1">
    <source>
        <dbReference type="SAM" id="Phobius"/>
    </source>
</evidence>
<accession>A0A2P2BZ90</accession>
<dbReference type="EMBL" id="CZKA01000015">
    <property type="protein sequence ID" value="CUR55041.1"/>
    <property type="molecule type" value="Genomic_DNA"/>
</dbReference>
<evidence type="ECO:0008006" key="3">
    <source>
        <dbReference type="Google" id="ProtNLM"/>
    </source>
</evidence>
<feature type="transmembrane region" description="Helical" evidence="1">
    <location>
        <begin position="464"/>
        <end position="487"/>
    </location>
</feature>
<feature type="transmembrane region" description="Helical" evidence="1">
    <location>
        <begin position="124"/>
        <end position="142"/>
    </location>
</feature>
<keyword evidence="1" id="KW-0812">Transmembrane</keyword>
<feature type="transmembrane region" description="Helical" evidence="1">
    <location>
        <begin position="203"/>
        <end position="225"/>
    </location>
</feature>